<comment type="caution">
    <text evidence="1">The sequence shown here is derived from an EMBL/GenBank/DDBJ whole genome shotgun (WGS) entry which is preliminary data.</text>
</comment>
<reference evidence="1 2" key="1">
    <citation type="submission" date="2017-03" db="EMBL/GenBank/DDBJ databases">
        <title>Genomes of endolithic fungi from Antarctica.</title>
        <authorList>
            <person name="Coleine C."/>
            <person name="Masonjones S."/>
            <person name="Stajich J.E."/>
        </authorList>
    </citation>
    <scope>NUCLEOTIDE SEQUENCE [LARGE SCALE GENOMIC DNA]</scope>
    <source>
        <strain evidence="1 2">CCFEE 6314</strain>
    </source>
</reference>
<dbReference type="EMBL" id="NAJM01000028">
    <property type="protein sequence ID" value="RVX69588.1"/>
    <property type="molecule type" value="Genomic_DNA"/>
</dbReference>
<dbReference type="Gene3D" id="3.60.15.10">
    <property type="entry name" value="Ribonuclease Z/Hydroxyacylglutathione hydrolase-like"/>
    <property type="match status" value="1"/>
</dbReference>
<dbReference type="PANTHER" id="PTHR36142:SF2">
    <property type="entry name" value="METALLO-HYDROLASE_OXIDOREDUCTASE SUPERFAMILY PROTEIN"/>
    <property type="match status" value="1"/>
</dbReference>
<organism evidence="1 2">
    <name type="scientific">Exophiala mesophila</name>
    <name type="common">Black yeast-like fungus</name>
    <dbReference type="NCBI Taxonomy" id="212818"/>
    <lineage>
        <taxon>Eukaryota</taxon>
        <taxon>Fungi</taxon>
        <taxon>Dikarya</taxon>
        <taxon>Ascomycota</taxon>
        <taxon>Pezizomycotina</taxon>
        <taxon>Eurotiomycetes</taxon>
        <taxon>Chaetothyriomycetidae</taxon>
        <taxon>Chaetothyriales</taxon>
        <taxon>Herpotrichiellaceae</taxon>
        <taxon>Exophiala</taxon>
    </lineage>
</organism>
<protein>
    <recommendedName>
        <fullName evidence="3">Metallo-beta-lactamase domain-containing protein</fullName>
    </recommendedName>
</protein>
<evidence type="ECO:0008006" key="3">
    <source>
        <dbReference type="Google" id="ProtNLM"/>
    </source>
</evidence>
<accession>A0A438N1I3</accession>
<dbReference type="VEuPathDB" id="FungiDB:PV10_03634"/>
<gene>
    <name evidence="1" type="ORF">B0A52_06652</name>
</gene>
<evidence type="ECO:0000313" key="2">
    <source>
        <dbReference type="Proteomes" id="UP000288859"/>
    </source>
</evidence>
<dbReference type="InterPro" id="IPR036866">
    <property type="entry name" value="RibonucZ/Hydroxyglut_hydro"/>
</dbReference>
<dbReference type="OrthoDB" id="9971601at2759"/>
<dbReference type="SUPFAM" id="SSF56281">
    <property type="entry name" value="Metallo-hydrolase/oxidoreductase"/>
    <property type="match status" value="1"/>
</dbReference>
<sequence length="361" mass="40814">MSNDDDGKQPGDQLQCELKASIRRAHQANKPIITHLNADTTWLLSLPYPEPSLSPRGRSRYNILIDPWLKGTQEDVAGWFSKQWHSVKSSVESATELDELLRQAEGLEQCNSDCDESDDDRIPSMNIACSRVDGILISHEFTDHCHRATLLDFDADIPVYASTKAAQLIRSWKHFNRVVQVPPFDEKHGWSSHGHGDWPWPSWVNISRITTRFDALAYHSAMVICVRPRAHRDTTDAYIYSPHGIEASSVSKLMHTRPTLNVVAFLHGLHDVSIANRKQLNLGAVNAIRAQRTLLAKYWIGTHDEEKPGSGLIAPLLQRKVWSVVDALASIRHSEPDMESESWLEKMEYVELANGESFLLE</sequence>
<proteinExistence type="predicted"/>
<name>A0A438N1I3_EXOME</name>
<dbReference type="Proteomes" id="UP000288859">
    <property type="component" value="Unassembled WGS sequence"/>
</dbReference>
<dbReference type="PANTHER" id="PTHR36142">
    <property type="entry name" value="METALLO-HYDROLASE/OXIDOREDUCTASE SUPERFAMILY PROTEIN"/>
    <property type="match status" value="1"/>
</dbReference>
<dbReference type="AlphaFoldDB" id="A0A438N1I3"/>
<evidence type="ECO:0000313" key="1">
    <source>
        <dbReference type="EMBL" id="RVX69588.1"/>
    </source>
</evidence>